<evidence type="ECO:0000313" key="11">
    <source>
        <dbReference type="EMBL" id="KAJ8921966.1"/>
    </source>
</evidence>
<accession>A0AAV8W748</accession>
<name>A0AAV8W748_9CUCU</name>
<keyword evidence="4 8" id="KW-0863">Zinc-finger</keyword>
<evidence type="ECO:0000256" key="6">
    <source>
        <dbReference type="ARBA" id="ARBA00022845"/>
    </source>
</evidence>
<dbReference type="InterPro" id="IPR024161">
    <property type="entry name" value="Znf_nanos-typ"/>
</dbReference>
<evidence type="ECO:0000256" key="8">
    <source>
        <dbReference type="PROSITE-ProRule" id="PRU00855"/>
    </source>
</evidence>
<proteinExistence type="inferred from homology"/>
<dbReference type="Gene3D" id="4.10.60.30">
    <property type="entry name" value="Nanos, RNA-binding domain"/>
    <property type="match status" value="1"/>
</dbReference>
<keyword evidence="7 8" id="KW-0694">RNA-binding</keyword>
<evidence type="ECO:0000256" key="2">
    <source>
        <dbReference type="ARBA" id="ARBA00022490"/>
    </source>
</evidence>
<comment type="similarity">
    <text evidence="8">Belongs to the nanos family.</text>
</comment>
<organism evidence="11 12">
    <name type="scientific">Exocentrus adspersus</name>
    <dbReference type="NCBI Taxonomy" id="1586481"/>
    <lineage>
        <taxon>Eukaryota</taxon>
        <taxon>Metazoa</taxon>
        <taxon>Ecdysozoa</taxon>
        <taxon>Arthropoda</taxon>
        <taxon>Hexapoda</taxon>
        <taxon>Insecta</taxon>
        <taxon>Pterygota</taxon>
        <taxon>Neoptera</taxon>
        <taxon>Endopterygota</taxon>
        <taxon>Coleoptera</taxon>
        <taxon>Polyphaga</taxon>
        <taxon>Cucujiformia</taxon>
        <taxon>Chrysomeloidea</taxon>
        <taxon>Cerambycidae</taxon>
        <taxon>Lamiinae</taxon>
        <taxon>Acanthocinini</taxon>
        <taxon>Exocentrus</taxon>
    </lineage>
</organism>
<evidence type="ECO:0000256" key="7">
    <source>
        <dbReference type="ARBA" id="ARBA00022884"/>
    </source>
</evidence>
<dbReference type="InterPro" id="IPR008705">
    <property type="entry name" value="Nanos/Xcar2"/>
</dbReference>
<keyword evidence="12" id="KW-1185">Reference proteome</keyword>
<comment type="caution">
    <text evidence="11">The sequence shown here is derived from an EMBL/GenBank/DDBJ whole genome shotgun (WGS) entry which is preliminary data.</text>
</comment>
<reference evidence="11 12" key="1">
    <citation type="journal article" date="2023" name="Insect Mol. Biol.">
        <title>Genome sequencing provides insights into the evolution of gene families encoding plant cell wall-degrading enzymes in longhorned beetles.</title>
        <authorList>
            <person name="Shin N.R."/>
            <person name="Okamura Y."/>
            <person name="Kirsch R."/>
            <person name="Pauchet Y."/>
        </authorList>
    </citation>
    <scope>NUCLEOTIDE SEQUENCE [LARGE SCALE GENOMIC DNA]</scope>
    <source>
        <strain evidence="11">EAD_L_NR</strain>
    </source>
</reference>
<feature type="region of interest" description="Disordered" evidence="9">
    <location>
        <begin position="248"/>
        <end position="290"/>
    </location>
</feature>
<evidence type="ECO:0000256" key="9">
    <source>
        <dbReference type="SAM" id="MobiDB-lite"/>
    </source>
</evidence>
<keyword evidence="6 8" id="KW-0810">Translation regulation</keyword>
<dbReference type="GO" id="GO:0008270">
    <property type="term" value="F:zinc ion binding"/>
    <property type="evidence" value="ECO:0007669"/>
    <property type="project" value="UniProtKB-KW"/>
</dbReference>
<keyword evidence="3" id="KW-0479">Metal-binding</keyword>
<dbReference type="Pfam" id="PF05741">
    <property type="entry name" value="zf-nanos"/>
    <property type="match status" value="1"/>
</dbReference>
<evidence type="ECO:0000256" key="4">
    <source>
        <dbReference type="ARBA" id="ARBA00022771"/>
    </source>
</evidence>
<dbReference type="AlphaFoldDB" id="A0AAV8W748"/>
<evidence type="ECO:0000259" key="10">
    <source>
        <dbReference type="PROSITE" id="PS51522"/>
    </source>
</evidence>
<dbReference type="GO" id="GO:0003723">
    <property type="term" value="F:RNA binding"/>
    <property type="evidence" value="ECO:0007669"/>
    <property type="project" value="UniProtKB-UniRule"/>
</dbReference>
<comment type="subcellular location">
    <subcellularLocation>
        <location evidence="1">Cytoplasm</location>
    </subcellularLocation>
</comment>
<feature type="domain" description="Nanos-type" evidence="10">
    <location>
        <begin position="297"/>
        <end position="351"/>
    </location>
</feature>
<evidence type="ECO:0000256" key="5">
    <source>
        <dbReference type="ARBA" id="ARBA00022833"/>
    </source>
</evidence>
<evidence type="ECO:0000256" key="1">
    <source>
        <dbReference type="ARBA" id="ARBA00004496"/>
    </source>
</evidence>
<evidence type="ECO:0000313" key="12">
    <source>
        <dbReference type="Proteomes" id="UP001159042"/>
    </source>
</evidence>
<gene>
    <name evidence="11" type="ORF">NQ315_008603</name>
</gene>
<dbReference type="GO" id="GO:0005737">
    <property type="term" value="C:cytoplasm"/>
    <property type="evidence" value="ECO:0007669"/>
    <property type="project" value="UniProtKB-SubCell"/>
</dbReference>
<keyword evidence="2" id="KW-0963">Cytoplasm</keyword>
<sequence length="377" mass="42626">MYGLDDSISDEEEFIRNSIYGVCSIDSKVNLAWSSTSSGSITSCRETLSLPSSLYGNRGLPPDPAWTKNPSKPFDYFSFEDFFFGQGFPVDECSILAAYINKCLYKLWNKPASTIFDRNRAPLIPPVYSASNTVAGAKHPCYSYSNLACCKSWPYSNIFYPQRCDCSICDSKKYCETTFNPVTKSSVEDALNRHFSTQHHAPSQQAFVGASKSEMDYSFKYDFPISRTSTPIRTVVMKEPLTEKNVLPEVDNVQKQSKKKKEAKREPITIQDFIQQKPENKETGAMPKPPKKKELEFCKFCFKNGELSDVYVSHITKSNDGKVLCPILRKYVCDICGATGDNAHTRKYCAFNTEQAKQKPLFRRLTNGVLTSSHNHK</sequence>
<dbReference type="PANTHER" id="PTHR12887">
    <property type="entry name" value="NANOS PROTEIN"/>
    <property type="match status" value="1"/>
</dbReference>
<keyword evidence="5" id="KW-0862">Zinc</keyword>
<dbReference type="GO" id="GO:0006417">
    <property type="term" value="P:regulation of translation"/>
    <property type="evidence" value="ECO:0007669"/>
    <property type="project" value="UniProtKB-UniRule"/>
</dbReference>
<dbReference type="PROSITE" id="PS51522">
    <property type="entry name" value="ZF_NANOS"/>
    <property type="match status" value="1"/>
</dbReference>
<dbReference type="Proteomes" id="UP001159042">
    <property type="component" value="Unassembled WGS sequence"/>
</dbReference>
<dbReference type="EMBL" id="JANEYG010000008">
    <property type="protein sequence ID" value="KAJ8921966.1"/>
    <property type="molecule type" value="Genomic_DNA"/>
</dbReference>
<evidence type="ECO:0000256" key="3">
    <source>
        <dbReference type="ARBA" id="ARBA00022723"/>
    </source>
</evidence>
<protein>
    <recommendedName>
        <fullName evidence="10">Nanos-type domain-containing protein</fullName>
    </recommendedName>
</protein>
<dbReference type="InterPro" id="IPR038129">
    <property type="entry name" value="Nanos_sf"/>
</dbReference>